<dbReference type="PANTHER" id="PTHR30136:SF7">
    <property type="entry name" value="HTH-TYPE TRANSCRIPTIONAL REGULATOR KDGR-RELATED"/>
    <property type="match status" value="1"/>
</dbReference>
<accession>A0A9D1TQP1</accession>
<evidence type="ECO:0000313" key="6">
    <source>
        <dbReference type="EMBL" id="HIW01297.1"/>
    </source>
</evidence>
<dbReference type="InterPro" id="IPR050707">
    <property type="entry name" value="HTH_MetabolicPath_Reg"/>
</dbReference>
<dbReference type="InterPro" id="IPR036390">
    <property type="entry name" value="WH_DNA-bd_sf"/>
</dbReference>
<dbReference type="SMART" id="SM00346">
    <property type="entry name" value="HTH_ICLR"/>
    <property type="match status" value="1"/>
</dbReference>
<dbReference type="Gene3D" id="3.30.450.40">
    <property type="match status" value="1"/>
</dbReference>
<dbReference type="GO" id="GO:0045892">
    <property type="term" value="P:negative regulation of DNA-templated transcription"/>
    <property type="evidence" value="ECO:0007669"/>
    <property type="project" value="TreeGrafter"/>
</dbReference>
<gene>
    <name evidence="6" type="ORF">H9894_08965</name>
</gene>
<sequence>MEIPQAYNIGVLGKAFRIVELMSHQAKWELQELTKASGLPKGTLQRILLTLCSLGYVSHENRGGAYSLTLKFYKIGQRIASNNNLADKARPICRKLMEKVNETVNLCVAQNLDMVVIDQQVSWQSLRLDSIIGSSFPIFPSASGKIYCAFLSERELLNYLNELRTVNPQLPVATVNRFCDELAQVRREGIAFDCEEIFHGVRCVAAPIFNYTNSLVATIGCSVPTVRINEQSSAQLIQEVTRTAAELSSVLGSSVHQFVPTTRSMLDNIRIMEA</sequence>
<comment type="caution">
    <text evidence="6">The sequence shown here is derived from an EMBL/GenBank/DDBJ whole genome shotgun (WGS) entry which is preliminary data.</text>
</comment>
<evidence type="ECO:0000256" key="2">
    <source>
        <dbReference type="ARBA" id="ARBA00023125"/>
    </source>
</evidence>
<dbReference type="Gene3D" id="1.10.10.10">
    <property type="entry name" value="Winged helix-like DNA-binding domain superfamily/Winged helix DNA-binding domain"/>
    <property type="match status" value="1"/>
</dbReference>
<dbReference type="SUPFAM" id="SSF46785">
    <property type="entry name" value="Winged helix' DNA-binding domain"/>
    <property type="match status" value="1"/>
</dbReference>
<dbReference type="PROSITE" id="PS51078">
    <property type="entry name" value="ICLR_ED"/>
    <property type="match status" value="1"/>
</dbReference>
<feature type="domain" description="IclR-ED" evidence="5">
    <location>
        <begin position="71"/>
        <end position="253"/>
    </location>
</feature>
<dbReference type="PROSITE" id="PS51077">
    <property type="entry name" value="HTH_ICLR"/>
    <property type="match status" value="1"/>
</dbReference>
<name>A0A9D1TQP1_9BACT</name>
<dbReference type="InterPro" id="IPR014757">
    <property type="entry name" value="Tscrpt_reg_IclR_C"/>
</dbReference>
<dbReference type="InterPro" id="IPR029016">
    <property type="entry name" value="GAF-like_dom_sf"/>
</dbReference>
<keyword evidence="2" id="KW-0238">DNA-binding</keyword>
<dbReference type="GO" id="GO:0003700">
    <property type="term" value="F:DNA-binding transcription factor activity"/>
    <property type="evidence" value="ECO:0007669"/>
    <property type="project" value="TreeGrafter"/>
</dbReference>
<dbReference type="InterPro" id="IPR036388">
    <property type="entry name" value="WH-like_DNA-bd_sf"/>
</dbReference>
<dbReference type="EMBL" id="DXHV01000077">
    <property type="protein sequence ID" value="HIW01297.1"/>
    <property type="molecule type" value="Genomic_DNA"/>
</dbReference>
<dbReference type="AlphaFoldDB" id="A0A9D1TQP1"/>
<dbReference type="Proteomes" id="UP000886752">
    <property type="component" value="Unassembled WGS sequence"/>
</dbReference>
<evidence type="ECO:0000313" key="7">
    <source>
        <dbReference type="Proteomes" id="UP000886752"/>
    </source>
</evidence>
<evidence type="ECO:0000259" key="4">
    <source>
        <dbReference type="PROSITE" id="PS51077"/>
    </source>
</evidence>
<dbReference type="Pfam" id="PF09339">
    <property type="entry name" value="HTH_IclR"/>
    <property type="match status" value="1"/>
</dbReference>
<proteinExistence type="predicted"/>
<reference evidence="6" key="2">
    <citation type="submission" date="2021-04" db="EMBL/GenBank/DDBJ databases">
        <authorList>
            <person name="Gilroy R."/>
        </authorList>
    </citation>
    <scope>NUCLEOTIDE SEQUENCE</scope>
    <source>
        <strain evidence="6">ChiHecec2B26-446</strain>
    </source>
</reference>
<keyword evidence="1" id="KW-0805">Transcription regulation</keyword>
<dbReference type="SUPFAM" id="SSF55781">
    <property type="entry name" value="GAF domain-like"/>
    <property type="match status" value="1"/>
</dbReference>
<evidence type="ECO:0000259" key="5">
    <source>
        <dbReference type="PROSITE" id="PS51078"/>
    </source>
</evidence>
<organism evidence="6 7">
    <name type="scientific">Candidatus Desulfovibrio intestinipullorum</name>
    <dbReference type="NCBI Taxonomy" id="2838536"/>
    <lineage>
        <taxon>Bacteria</taxon>
        <taxon>Pseudomonadati</taxon>
        <taxon>Thermodesulfobacteriota</taxon>
        <taxon>Desulfovibrionia</taxon>
        <taxon>Desulfovibrionales</taxon>
        <taxon>Desulfovibrionaceae</taxon>
        <taxon>Desulfovibrio</taxon>
    </lineage>
</organism>
<dbReference type="PANTHER" id="PTHR30136">
    <property type="entry name" value="HELIX-TURN-HELIX TRANSCRIPTIONAL REGULATOR, ICLR FAMILY"/>
    <property type="match status" value="1"/>
</dbReference>
<dbReference type="InterPro" id="IPR005471">
    <property type="entry name" value="Tscrpt_reg_IclR_N"/>
</dbReference>
<evidence type="ECO:0000256" key="3">
    <source>
        <dbReference type="ARBA" id="ARBA00023163"/>
    </source>
</evidence>
<evidence type="ECO:0000256" key="1">
    <source>
        <dbReference type="ARBA" id="ARBA00023015"/>
    </source>
</evidence>
<dbReference type="GO" id="GO:0003677">
    <property type="term" value="F:DNA binding"/>
    <property type="evidence" value="ECO:0007669"/>
    <property type="project" value="UniProtKB-KW"/>
</dbReference>
<dbReference type="Pfam" id="PF01614">
    <property type="entry name" value="IclR_C"/>
    <property type="match status" value="1"/>
</dbReference>
<keyword evidence="3" id="KW-0804">Transcription</keyword>
<protein>
    <submittedName>
        <fullName evidence="6">IclR family transcriptional regulator</fullName>
    </submittedName>
</protein>
<feature type="domain" description="HTH iclR-type" evidence="4">
    <location>
        <begin position="9"/>
        <end position="70"/>
    </location>
</feature>
<reference evidence="6" key="1">
    <citation type="journal article" date="2021" name="PeerJ">
        <title>Extensive microbial diversity within the chicken gut microbiome revealed by metagenomics and culture.</title>
        <authorList>
            <person name="Gilroy R."/>
            <person name="Ravi A."/>
            <person name="Getino M."/>
            <person name="Pursley I."/>
            <person name="Horton D.L."/>
            <person name="Alikhan N.F."/>
            <person name="Baker D."/>
            <person name="Gharbi K."/>
            <person name="Hall N."/>
            <person name="Watson M."/>
            <person name="Adriaenssens E.M."/>
            <person name="Foster-Nyarko E."/>
            <person name="Jarju S."/>
            <person name="Secka A."/>
            <person name="Antonio M."/>
            <person name="Oren A."/>
            <person name="Chaudhuri R.R."/>
            <person name="La Ragione R."/>
            <person name="Hildebrand F."/>
            <person name="Pallen M.J."/>
        </authorList>
    </citation>
    <scope>NUCLEOTIDE SEQUENCE</scope>
    <source>
        <strain evidence="6">ChiHecec2B26-446</strain>
    </source>
</reference>